<keyword evidence="1" id="KW-0378">Hydrolase</keyword>
<keyword evidence="1" id="KW-0031">Aminopeptidase</keyword>
<dbReference type="Proteomes" id="UP000273158">
    <property type="component" value="Unassembled WGS sequence"/>
</dbReference>
<accession>A0A498CAD8</accession>
<keyword evidence="1" id="KW-0645">Protease</keyword>
<dbReference type="EMBL" id="RCDB01000001">
    <property type="protein sequence ID" value="RLK52463.1"/>
    <property type="molecule type" value="Genomic_DNA"/>
</dbReference>
<organism evidence="1 2">
    <name type="scientific">Microbacterium telephonicum</name>
    <dbReference type="NCBI Taxonomy" id="1714841"/>
    <lineage>
        <taxon>Bacteria</taxon>
        <taxon>Bacillati</taxon>
        <taxon>Actinomycetota</taxon>
        <taxon>Actinomycetes</taxon>
        <taxon>Micrococcales</taxon>
        <taxon>Microbacteriaceae</taxon>
        <taxon>Microbacterium</taxon>
    </lineage>
</organism>
<dbReference type="SUPFAM" id="SSF55920">
    <property type="entry name" value="Creatinase/aminopeptidase"/>
    <property type="match status" value="1"/>
</dbReference>
<evidence type="ECO:0000313" key="2">
    <source>
        <dbReference type="Proteomes" id="UP000273158"/>
    </source>
</evidence>
<proteinExistence type="predicted"/>
<sequence>MPSASDRLEKQRRLAAVRADAGGAPLVLTTHEAVSWYLDGVRTHVSLAGPPVAAVRVDDEGDTLYVAANEAERLVAEELLPADSDRLVRVPWQTPPALAATAAGDALAEPAVAAALRAARASLLPAEAERYRMLGRDTAAVLTDAAATLTPATTERAAASALASGLVARGIDPLVVLVAGRERLAHRHPLPTAGPLGPRAMLVVCGRRHGLIANATRWVGEPGADDARIIDVEAAFFDATHPGAGLDEAFDAGCAAYGAAGFDPAEWMRHHQGGPTGYAGRDPRATGAESDRIADRHAFAWNPSAPGAKVEDTVLVTAGGVEVLTVDPRWPTVTHAGRVRPAALSFA</sequence>
<dbReference type="InterPro" id="IPR036005">
    <property type="entry name" value="Creatinase/aminopeptidase-like"/>
</dbReference>
<evidence type="ECO:0000313" key="1">
    <source>
        <dbReference type="EMBL" id="RLK52463.1"/>
    </source>
</evidence>
<reference evidence="1 2" key="1">
    <citation type="journal article" date="2015" name="Stand. Genomic Sci.">
        <title>Genomic Encyclopedia of Bacterial and Archaeal Type Strains, Phase III: the genomes of soil and plant-associated and newly described type strains.</title>
        <authorList>
            <person name="Whitman W.B."/>
            <person name="Woyke T."/>
            <person name="Klenk H.P."/>
            <person name="Zhou Y."/>
            <person name="Lilburn T.G."/>
            <person name="Beck B.J."/>
            <person name="De Vos P."/>
            <person name="Vandamme P."/>
            <person name="Eisen J.A."/>
            <person name="Garrity G."/>
            <person name="Hugenholtz P."/>
            <person name="Kyrpides N.C."/>
        </authorList>
    </citation>
    <scope>NUCLEOTIDE SEQUENCE [LARGE SCALE GENOMIC DNA]</scope>
    <source>
        <strain evidence="1 2">S2T63</strain>
    </source>
</reference>
<comment type="caution">
    <text evidence="1">The sequence shown here is derived from an EMBL/GenBank/DDBJ whole genome shotgun (WGS) entry which is preliminary data.</text>
</comment>
<keyword evidence="2" id="KW-1185">Reference proteome</keyword>
<dbReference type="Gene3D" id="3.90.230.10">
    <property type="entry name" value="Creatinase/methionine aminopeptidase superfamily"/>
    <property type="match status" value="1"/>
</dbReference>
<gene>
    <name evidence="1" type="ORF">C7474_0401</name>
</gene>
<protein>
    <submittedName>
        <fullName evidence="1">Xaa-Pro aminopeptidase</fullName>
    </submittedName>
</protein>
<dbReference type="GO" id="GO:0004177">
    <property type="term" value="F:aminopeptidase activity"/>
    <property type="evidence" value="ECO:0007669"/>
    <property type="project" value="UniProtKB-KW"/>
</dbReference>
<dbReference type="AlphaFoldDB" id="A0A498CAD8"/>
<name>A0A498CAD8_9MICO</name>